<evidence type="ECO:0000313" key="2">
    <source>
        <dbReference type="Proteomes" id="UP001151760"/>
    </source>
</evidence>
<evidence type="ECO:0008006" key="3">
    <source>
        <dbReference type="Google" id="ProtNLM"/>
    </source>
</evidence>
<sequence length="418" mass="48647">MKEQAYNITKTKYLRTQRQSNLNKSMEARFKISPQKFEDHTLGEIISPKYFCRHGSSESARSLASRKIDVQATNIILHGLPPDVYSLVNHQEEAKDIWNRVKMLMKGTELSYQERKCRLYNLLNKFAYVPVNTKFLDALPLEWNKFVTDVKLAKSLYTNNYDQLYAYLSQHERHANEVRINREIYSDSIAFQFTPVYATPIHHQHHHTPVNLVNPQQYPVSPPPFISPSMTPQSQAEFPQLDFGLAIHMMVESPFNKFKEDKFRVMLVQETQELLLLQREMLPRNAAWFREKLMLVEAQEACQILDEEQLAFLADPSMSEALVANQTIPQNSAFQTDDLDAYDSDCDDLTLAKVVLMANLSRCDPEVLFEDAQEMQYSEQIHVDDFKDNKIHSGSNIILYSQYLQETRDAILNDLFYK</sequence>
<accession>A0ABQ5BUX1</accession>
<gene>
    <name evidence="1" type="ORF">Tco_0876770</name>
</gene>
<evidence type="ECO:0000313" key="1">
    <source>
        <dbReference type="EMBL" id="GJT18064.1"/>
    </source>
</evidence>
<comment type="caution">
    <text evidence="1">The sequence shown here is derived from an EMBL/GenBank/DDBJ whole genome shotgun (WGS) entry which is preliminary data.</text>
</comment>
<dbReference type="EMBL" id="BQNB010013609">
    <property type="protein sequence ID" value="GJT18064.1"/>
    <property type="molecule type" value="Genomic_DNA"/>
</dbReference>
<keyword evidence="2" id="KW-1185">Reference proteome</keyword>
<organism evidence="1 2">
    <name type="scientific">Tanacetum coccineum</name>
    <dbReference type="NCBI Taxonomy" id="301880"/>
    <lineage>
        <taxon>Eukaryota</taxon>
        <taxon>Viridiplantae</taxon>
        <taxon>Streptophyta</taxon>
        <taxon>Embryophyta</taxon>
        <taxon>Tracheophyta</taxon>
        <taxon>Spermatophyta</taxon>
        <taxon>Magnoliopsida</taxon>
        <taxon>eudicotyledons</taxon>
        <taxon>Gunneridae</taxon>
        <taxon>Pentapetalae</taxon>
        <taxon>asterids</taxon>
        <taxon>campanulids</taxon>
        <taxon>Asterales</taxon>
        <taxon>Asteraceae</taxon>
        <taxon>Asteroideae</taxon>
        <taxon>Anthemideae</taxon>
        <taxon>Anthemidinae</taxon>
        <taxon>Tanacetum</taxon>
    </lineage>
</organism>
<reference evidence="1" key="1">
    <citation type="journal article" date="2022" name="Int. J. Mol. Sci.">
        <title>Draft Genome of Tanacetum Coccineum: Genomic Comparison of Closely Related Tanacetum-Family Plants.</title>
        <authorList>
            <person name="Yamashiro T."/>
            <person name="Shiraishi A."/>
            <person name="Nakayama K."/>
            <person name="Satake H."/>
        </authorList>
    </citation>
    <scope>NUCLEOTIDE SEQUENCE</scope>
</reference>
<protein>
    <recommendedName>
        <fullName evidence="3">Integrase, catalytic region, zinc finger, CCHC-type, peptidase aspartic, catalytic</fullName>
    </recommendedName>
</protein>
<dbReference type="Proteomes" id="UP001151760">
    <property type="component" value="Unassembled WGS sequence"/>
</dbReference>
<reference evidence="1" key="2">
    <citation type="submission" date="2022-01" db="EMBL/GenBank/DDBJ databases">
        <authorList>
            <person name="Yamashiro T."/>
            <person name="Shiraishi A."/>
            <person name="Satake H."/>
            <person name="Nakayama K."/>
        </authorList>
    </citation>
    <scope>NUCLEOTIDE SEQUENCE</scope>
</reference>
<proteinExistence type="predicted"/>
<name>A0ABQ5BUX1_9ASTR</name>